<organism evidence="2 3">
    <name type="scientific">Paenibacillus alvei</name>
    <name type="common">Bacillus alvei</name>
    <dbReference type="NCBI Taxonomy" id="44250"/>
    <lineage>
        <taxon>Bacteria</taxon>
        <taxon>Bacillati</taxon>
        <taxon>Bacillota</taxon>
        <taxon>Bacilli</taxon>
        <taxon>Bacillales</taxon>
        <taxon>Paenibacillaceae</taxon>
        <taxon>Paenibacillus</taxon>
    </lineage>
</organism>
<dbReference type="InterPro" id="IPR000421">
    <property type="entry name" value="FA58C"/>
</dbReference>
<sequence length="381" mass="43453">MAYLSTENAIPAMTSDILPTGKASASSFMNRADPWKAFNRNQDVNGWTVNSATSSWIMYEFPTAKIIRKYSIKSDAYPLRAPTSWTFEGSNDGINFTILDSRENVRPWTTYDTKSFEVTNNRYYKMYRVNIRANNSDGGATSIDQIEMFEYVYDYRFLISTDPGKYYSLQYQNETEIPYLKSPTSSSGEATASSAYNSSREPWHAFDGNTNTSWACNTAVGWLQYRFTELKKIKKYSIWITGTSGRSPVSWTFEASLDGSTWDILDDQSNVDWGNQKHIEFVIPNEKYYSIYRLNVTKNSGSNSTLEIAELTMSQNIDWLICIPFQRDDIHNKFGLTKNMVVDFNSELSGIKRIVHDAISVGSGKVFRLTLTDKVTSIKVE</sequence>
<feature type="domain" description="F5/8 type C" evidence="1">
    <location>
        <begin position="172"/>
        <end position="313"/>
    </location>
</feature>
<dbReference type="PROSITE" id="PS50022">
    <property type="entry name" value="FA58C_3"/>
    <property type="match status" value="1"/>
</dbReference>
<dbReference type="Proteomes" id="UP000304148">
    <property type="component" value="Chromosome"/>
</dbReference>
<dbReference type="Gene3D" id="2.60.120.260">
    <property type="entry name" value="Galactose-binding domain-like"/>
    <property type="match status" value="2"/>
</dbReference>
<accession>A0A383RDA5</accession>
<dbReference type="AlphaFoldDB" id="A0A383RDA5"/>
<dbReference type="EMBL" id="LS992241">
    <property type="protein sequence ID" value="SYX84454.1"/>
    <property type="molecule type" value="Genomic_DNA"/>
</dbReference>
<reference evidence="3" key="1">
    <citation type="submission" date="2018-08" db="EMBL/GenBank/DDBJ databases">
        <authorList>
            <person name="Chevrot R."/>
        </authorList>
    </citation>
    <scope>NUCLEOTIDE SEQUENCE [LARGE SCALE GENOMIC DNA]</scope>
</reference>
<dbReference type="Pfam" id="PF00754">
    <property type="entry name" value="F5_F8_type_C"/>
    <property type="match status" value="1"/>
</dbReference>
<dbReference type="SUPFAM" id="SSF49785">
    <property type="entry name" value="Galactose-binding domain-like"/>
    <property type="match status" value="2"/>
</dbReference>
<protein>
    <recommendedName>
        <fullName evidence="1">F5/8 type C domain-containing protein</fullName>
    </recommendedName>
</protein>
<name>A0A383RDA5_PAEAL</name>
<evidence type="ECO:0000313" key="3">
    <source>
        <dbReference type="Proteomes" id="UP000304148"/>
    </source>
</evidence>
<dbReference type="InterPro" id="IPR008979">
    <property type="entry name" value="Galactose-bd-like_sf"/>
</dbReference>
<proteinExistence type="predicted"/>
<evidence type="ECO:0000313" key="2">
    <source>
        <dbReference type="EMBL" id="SYX84454.1"/>
    </source>
</evidence>
<dbReference type="RefSeq" id="WP_138186375.1">
    <property type="nucleotide sequence ID" value="NZ_LS992241.1"/>
</dbReference>
<gene>
    <name evidence="2" type="ORF">PBLR_12876</name>
</gene>
<evidence type="ECO:0000259" key="1">
    <source>
        <dbReference type="PROSITE" id="PS50022"/>
    </source>
</evidence>